<dbReference type="RefSeq" id="XP_039130687.1">
    <property type="nucleotide sequence ID" value="XM_039274753.1"/>
</dbReference>
<dbReference type="InterPro" id="IPR027417">
    <property type="entry name" value="P-loop_NTPase"/>
</dbReference>
<dbReference type="RefSeq" id="XP_039130688.1">
    <property type="nucleotide sequence ID" value="XM_039274754.1"/>
</dbReference>
<dbReference type="SMART" id="SM00015">
    <property type="entry name" value="IQ"/>
    <property type="match status" value="3"/>
</dbReference>
<proteinExistence type="predicted"/>
<feature type="region of interest" description="Disordered" evidence="2">
    <location>
        <begin position="426"/>
        <end position="460"/>
    </location>
</feature>
<dbReference type="PROSITE" id="PS50096">
    <property type="entry name" value="IQ"/>
    <property type="match status" value="2"/>
</dbReference>
<organism evidence="3 4">
    <name type="scientific">Dioscorea cayennensis subsp. rotundata</name>
    <name type="common">White Guinea yam</name>
    <name type="synonym">Dioscorea rotundata</name>
    <dbReference type="NCBI Taxonomy" id="55577"/>
    <lineage>
        <taxon>Eukaryota</taxon>
        <taxon>Viridiplantae</taxon>
        <taxon>Streptophyta</taxon>
        <taxon>Embryophyta</taxon>
        <taxon>Tracheophyta</taxon>
        <taxon>Spermatophyta</taxon>
        <taxon>Magnoliopsida</taxon>
        <taxon>Liliopsida</taxon>
        <taxon>Dioscoreales</taxon>
        <taxon>Dioscoreaceae</taxon>
        <taxon>Dioscorea</taxon>
    </lineage>
</organism>
<protein>
    <submittedName>
        <fullName evidence="4">Myosin-2-like isoform X1</fullName>
    </submittedName>
    <submittedName>
        <fullName evidence="5">Myosin-2-like isoform X2</fullName>
    </submittedName>
</protein>
<evidence type="ECO:0000256" key="1">
    <source>
        <dbReference type="SAM" id="Coils"/>
    </source>
</evidence>
<feature type="region of interest" description="Disordered" evidence="2">
    <location>
        <begin position="29"/>
        <end position="75"/>
    </location>
</feature>
<keyword evidence="3" id="KW-1185">Reference proteome</keyword>
<feature type="compositionally biased region" description="Low complexity" evidence="2">
    <location>
        <begin position="437"/>
        <end position="449"/>
    </location>
</feature>
<reference evidence="4 5" key="1">
    <citation type="submission" date="2025-04" db="UniProtKB">
        <authorList>
            <consortium name="RefSeq"/>
        </authorList>
    </citation>
    <scope>IDENTIFICATION</scope>
</reference>
<dbReference type="Pfam" id="PF00612">
    <property type="entry name" value="IQ"/>
    <property type="match status" value="3"/>
</dbReference>
<evidence type="ECO:0000256" key="2">
    <source>
        <dbReference type="SAM" id="MobiDB-lite"/>
    </source>
</evidence>
<sequence>MPPAVVMAPVHTRSSLELMLELIQKRDELAKDAPPALPSRPTSRGRLPSSRRSLPLNFKTRSISPEPSVKEGSDKMEMKREPLVKVDKEFPVQNRFFESHNKLEKVGQLEESSLYANKPQAERSDEDNSREIGRLIYQMSGSEKVADKILMKIAQSEDVSCQALLQIIGVEKCPYGLHACSSYEDLKKGATLFQSFVRGEIARRTFQFLMKRLMAVVIIQKYVRRWIARTKFFNQKEDIIHLQAVVRGQLAQKQSIILKNLRMSNKLNEASSNWHLHKNFQETKEYVLVHHSVMEDLQMRVLKAEASLREKEGIHLSFQHQLEQYEMKMILMEEMWQKKMSLQDLNERHFEAHHSVKTELQREILKAKGALMQKEEENIKLQQDLHQYEVKWSQYEMKMKSMEEKWQKQLTSLQLSLAAARKRLADDSVSLPEKSDSSSLWHSYDSESSMSTEARSPESTLAKHCHASGAGIRNDFTRKQKAVNVLVQEFEQRKQAFEDDVRFLMEAKSQQLDRSPNPDVELQKLKIEFTSWKKDYKVRLREGKSAIHKLSKTRKDKPKKNWWCT</sequence>
<name>A0AB40BTC7_DIOCR</name>
<dbReference type="SUPFAM" id="SSF52540">
    <property type="entry name" value="P-loop containing nucleoside triphosphate hydrolases"/>
    <property type="match status" value="1"/>
</dbReference>
<accession>A0AB40BTC7</accession>
<gene>
    <name evidence="4 5" type="primary">LOC120267070</name>
</gene>
<dbReference type="Proteomes" id="UP001515500">
    <property type="component" value="Chromosome 8"/>
</dbReference>
<keyword evidence="1" id="KW-0175">Coiled coil</keyword>
<dbReference type="Gene3D" id="4.10.270.10">
    <property type="entry name" value="Myosin, subunit A"/>
    <property type="match status" value="1"/>
</dbReference>
<dbReference type="AlphaFoldDB" id="A0AB40BTC7"/>
<feature type="compositionally biased region" description="Polar residues" evidence="2">
    <location>
        <begin position="450"/>
        <end position="459"/>
    </location>
</feature>
<dbReference type="GeneID" id="120267070"/>
<feature type="compositionally biased region" description="Low complexity" evidence="2">
    <location>
        <begin position="39"/>
        <end position="56"/>
    </location>
</feature>
<feature type="coiled-coil region" evidence="1">
    <location>
        <begin position="357"/>
        <end position="423"/>
    </location>
</feature>
<evidence type="ECO:0000313" key="3">
    <source>
        <dbReference type="Proteomes" id="UP001515500"/>
    </source>
</evidence>
<evidence type="ECO:0000313" key="5">
    <source>
        <dbReference type="RefSeq" id="XP_039130688.1"/>
    </source>
</evidence>
<dbReference type="InterPro" id="IPR000048">
    <property type="entry name" value="IQ_motif_EF-hand-BS"/>
</dbReference>
<evidence type="ECO:0000313" key="4">
    <source>
        <dbReference type="RefSeq" id="XP_039130687.1"/>
    </source>
</evidence>